<dbReference type="Proteomes" id="UP000235145">
    <property type="component" value="Unassembled WGS sequence"/>
</dbReference>
<keyword evidence="3" id="KW-1185">Reference proteome</keyword>
<proteinExistence type="predicted"/>
<accession>A0A9R1X4X7</accession>
<dbReference type="EMBL" id="NBSK02000006">
    <property type="protein sequence ID" value="KAJ0198744.1"/>
    <property type="molecule type" value="Genomic_DNA"/>
</dbReference>
<feature type="compositionally biased region" description="Basic and acidic residues" evidence="1">
    <location>
        <begin position="57"/>
        <end position="67"/>
    </location>
</feature>
<feature type="region of interest" description="Disordered" evidence="1">
    <location>
        <begin position="57"/>
        <end position="82"/>
    </location>
</feature>
<protein>
    <submittedName>
        <fullName evidence="2">Uncharacterized protein</fullName>
    </submittedName>
</protein>
<evidence type="ECO:0000256" key="1">
    <source>
        <dbReference type="SAM" id="MobiDB-lite"/>
    </source>
</evidence>
<dbReference type="AlphaFoldDB" id="A0A9R1X4X7"/>
<sequence length="180" mass="20579">MHVTRDVSFHETIPHFGSECTLQGEIRDEAATPNKILEPDEDNWLVVDSNLTGIHEEGSDLNFRDEGNYEEEDNSSEKFEVQESNVLDLQDESLDVKQDSTDPIQVEEVNSDGVYGQLKREPIISNSLNILQDNEAPRFLVRSTRGIPRKQYQAYLNTKSKYPIGSYVSSQRCWIRCLSP</sequence>
<evidence type="ECO:0000313" key="3">
    <source>
        <dbReference type="Proteomes" id="UP000235145"/>
    </source>
</evidence>
<evidence type="ECO:0000313" key="2">
    <source>
        <dbReference type="EMBL" id="KAJ0198744.1"/>
    </source>
</evidence>
<name>A0A9R1X4X7_LACSA</name>
<reference evidence="2 3" key="1">
    <citation type="journal article" date="2017" name="Nat. Commun.">
        <title>Genome assembly with in vitro proximity ligation data and whole-genome triplication in lettuce.</title>
        <authorList>
            <person name="Reyes-Chin-Wo S."/>
            <person name="Wang Z."/>
            <person name="Yang X."/>
            <person name="Kozik A."/>
            <person name="Arikit S."/>
            <person name="Song C."/>
            <person name="Xia L."/>
            <person name="Froenicke L."/>
            <person name="Lavelle D.O."/>
            <person name="Truco M.J."/>
            <person name="Xia R."/>
            <person name="Zhu S."/>
            <person name="Xu C."/>
            <person name="Xu H."/>
            <person name="Xu X."/>
            <person name="Cox K."/>
            <person name="Korf I."/>
            <person name="Meyers B.C."/>
            <person name="Michelmore R.W."/>
        </authorList>
    </citation>
    <scope>NUCLEOTIDE SEQUENCE [LARGE SCALE GENOMIC DNA]</scope>
    <source>
        <strain evidence="3">cv. Salinas</strain>
        <tissue evidence="2">Seedlings</tissue>
    </source>
</reference>
<organism evidence="2 3">
    <name type="scientific">Lactuca sativa</name>
    <name type="common">Garden lettuce</name>
    <dbReference type="NCBI Taxonomy" id="4236"/>
    <lineage>
        <taxon>Eukaryota</taxon>
        <taxon>Viridiplantae</taxon>
        <taxon>Streptophyta</taxon>
        <taxon>Embryophyta</taxon>
        <taxon>Tracheophyta</taxon>
        <taxon>Spermatophyta</taxon>
        <taxon>Magnoliopsida</taxon>
        <taxon>eudicotyledons</taxon>
        <taxon>Gunneridae</taxon>
        <taxon>Pentapetalae</taxon>
        <taxon>asterids</taxon>
        <taxon>campanulids</taxon>
        <taxon>Asterales</taxon>
        <taxon>Asteraceae</taxon>
        <taxon>Cichorioideae</taxon>
        <taxon>Cichorieae</taxon>
        <taxon>Lactucinae</taxon>
        <taxon>Lactuca</taxon>
    </lineage>
</organism>
<gene>
    <name evidence="2" type="ORF">LSAT_V11C600329600</name>
</gene>
<comment type="caution">
    <text evidence="2">The sequence shown here is derived from an EMBL/GenBank/DDBJ whole genome shotgun (WGS) entry which is preliminary data.</text>
</comment>